<name>A0A067D067_SAPPC</name>
<reference evidence="1 2" key="1">
    <citation type="journal article" date="2013" name="PLoS Genet.">
        <title>Distinctive expansion of potential virulence genes in the genome of the oomycete fish pathogen Saprolegnia parasitica.</title>
        <authorList>
            <person name="Jiang R.H."/>
            <person name="de Bruijn I."/>
            <person name="Haas B.J."/>
            <person name="Belmonte R."/>
            <person name="Lobach L."/>
            <person name="Christie J."/>
            <person name="van den Ackerveken G."/>
            <person name="Bottin A."/>
            <person name="Bulone V."/>
            <person name="Diaz-Moreno S.M."/>
            <person name="Dumas B."/>
            <person name="Fan L."/>
            <person name="Gaulin E."/>
            <person name="Govers F."/>
            <person name="Grenville-Briggs L.J."/>
            <person name="Horner N.R."/>
            <person name="Levin J.Z."/>
            <person name="Mammella M."/>
            <person name="Meijer H.J."/>
            <person name="Morris P."/>
            <person name="Nusbaum C."/>
            <person name="Oome S."/>
            <person name="Phillips A.J."/>
            <person name="van Rooyen D."/>
            <person name="Rzeszutek E."/>
            <person name="Saraiva M."/>
            <person name="Secombes C.J."/>
            <person name="Seidl M.F."/>
            <person name="Snel B."/>
            <person name="Stassen J.H."/>
            <person name="Sykes S."/>
            <person name="Tripathy S."/>
            <person name="van den Berg H."/>
            <person name="Vega-Arreguin J.C."/>
            <person name="Wawra S."/>
            <person name="Young S.K."/>
            <person name="Zeng Q."/>
            <person name="Dieguez-Uribeondo J."/>
            <person name="Russ C."/>
            <person name="Tyler B.M."/>
            <person name="van West P."/>
        </authorList>
    </citation>
    <scope>NUCLEOTIDE SEQUENCE [LARGE SCALE GENOMIC DNA]</scope>
    <source>
        <strain evidence="1 2">CBS 223.65</strain>
    </source>
</reference>
<protein>
    <submittedName>
        <fullName evidence="1">Uncharacterized protein</fullName>
    </submittedName>
</protein>
<dbReference type="EMBL" id="KK583190">
    <property type="protein sequence ID" value="KDO34910.1"/>
    <property type="molecule type" value="Genomic_DNA"/>
</dbReference>
<gene>
    <name evidence="1" type="ORF">SPRG_00971</name>
</gene>
<proteinExistence type="predicted"/>
<dbReference type="OMA" id="MAWNIEH"/>
<dbReference type="RefSeq" id="XP_012194568.1">
    <property type="nucleotide sequence ID" value="XM_012339178.1"/>
</dbReference>
<accession>A0A067D067</accession>
<dbReference type="VEuPathDB" id="FungiDB:SPRG_00971"/>
<evidence type="ECO:0000313" key="2">
    <source>
        <dbReference type="Proteomes" id="UP000030745"/>
    </source>
</evidence>
<dbReference type="AlphaFoldDB" id="A0A067D067"/>
<dbReference type="GeneID" id="24123589"/>
<dbReference type="Proteomes" id="UP000030745">
    <property type="component" value="Unassembled WGS sequence"/>
</dbReference>
<dbReference type="OrthoDB" id="77577at2759"/>
<organism evidence="1 2">
    <name type="scientific">Saprolegnia parasitica (strain CBS 223.65)</name>
    <dbReference type="NCBI Taxonomy" id="695850"/>
    <lineage>
        <taxon>Eukaryota</taxon>
        <taxon>Sar</taxon>
        <taxon>Stramenopiles</taxon>
        <taxon>Oomycota</taxon>
        <taxon>Saprolegniomycetes</taxon>
        <taxon>Saprolegniales</taxon>
        <taxon>Saprolegniaceae</taxon>
        <taxon>Saprolegnia</taxon>
    </lineage>
</organism>
<dbReference type="KEGG" id="spar:SPRG_00971"/>
<keyword evidence="2" id="KW-1185">Reference proteome</keyword>
<evidence type="ECO:0000313" key="1">
    <source>
        <dbReference type="EMBL" id="KDO34910.1"/>
    </source>
</evidence>
<sequence length="510" mass="55646">MDAGDARRHLEELREMQSATDARRASQLAQDMRRLAEHVGGLEQLLLHETKTMTAHAIVTESDAKFRAVVDELGHEVRHRNAAYVQLDDELRAQVADLRDATRDVTASVQTRLRDLEEVLPLEIQARQKGHASLKKRIDGLIKGTTGSIETIKKDVERSVSGVIARTNACIAHQMQLEAAVARHGDDARSAVHDFQRDVHGAIAAALEATATEHAQRLVACMDVVDTVKALQASTDERFESVRQGWASLEATTLALLREQNAGQTLAIEELHTRLLALYTAMDGHRAAGVSQHAAAKSELEAQLQTISTAVASSSTSHQAAIEALQSQLDALALKACMDQAAEHTVQVAAVAAVRSDLDRLAQQHMAQCDALRESLLSAERQRRDDVRRIESHLASDAGRVTTIQETLVTMAWNIEHRSIDDTVSAVLHACVVDVEEKALAAAVAAHQQDVQLQLQVTRNKMEAMRISLHASLRDDYTNLRASIAAINQTLDGLVGRAPVAASHEEGFLI</sequence>